<feature type="region of interest" description="Disordered" evidence="1">
    <location>
        <begin position="154"/>
        <end position="183"/>
    </location>
</feature>
<proteinExistence type="predicted"/>
<reference evidence="2" key="1">
    <citation type="journal article" date="2015" name="Nature">
        <title>Complex archaea that bridge the gap between prokaryotes and eukaryotes.</title>
        <authorList>
            <person name="Spang A."/>
            <person name="Saw J.H."/>
            <person name="Jorgensen S.L."/>
            <person name="Zaremba-Niedzwiedzka K."/>
            <person name="Martijn J."/>
            <person name="Lind A.E."/>
            <person name="van Eijk R."/>
            <person name="Schleper C."/>
            <person name="Guy L."/>
            <person name="Ettema T.J."/>
        </authorList>
    </citation>
    <scope>NUCLEOTIDE SEQUENCE</scope>
</reference>
<gene>
    <name evidence="2" type="ORF">LCGC14_3004640</name>
</gene>
<organism evidence="2">
    <name type="scientific">marine sediment metagenome</name>
    <dbReference type="NCBI Taxonomy" id="412755"/>
    <lineage>
        <taxon>unclassified sequences</taxon>
        <taxon>metagenomes</taxon>
        <taxon>ecological metagenomes</taxon>
    </lineage>
</organism>
<dbReference type="SUPFAM" id="SSF46689">
    <property type="entry name" value="Homeodomain-like"/>
    <property type="match status" value="1"/>
</dbReference>
<evidence type="ECO:0008006" key="3">
    <source>
        <dbReference type="Google" id="ProtNLM"/>
    </source>
</evidence>
<dbReference type="InterPro" id="IPR009057">
    <property type="entry name" value="Homeodomain-like_sf"/>
</dbReference>
<comment type="caution">
    <text evidence="2">The sequence shown here is derived from an EMBL/GenBank/DDBJ whole genome shotgun (WGS) entry which is preliminary data.</text>
</comment>
<accession>A0A0F8X0J5</accession>
<sequence length="183" mass="20830">MIKTKRPLGRPTKYNPKTTPQIVKDYAAKGMINREIAKRIGINVCTLYEWFNLYSDLANTIEEARRPVDEEIERSTFQRAKGYNYTEVTKERNSDGKMVITKKVKKHIPAEPSLNRFWLKNRKPDIWQERTEITGPKGGPIGIVFMPDKITPEEWLKDANSNTTEGTSVEPAAETDAGTEVSG</sequence>
<dbReference type="AlphaFoldDB" id="A0A0F8X0J5"/>
<evidence type="ECO:0000256" key="1">
    <source>
        <dbReference type="SAM" id="MobiDB-lite"/>
    </source>
</evidence>
<dbReference type="EMBL" id="LAZR01062007">
    <property type="protein sequence ID" value="KKK62408.1"/>
    <property type="molecule type" value="Genomic_DNA"/>
</dbReference>
<protein>
    <recommendedName>
        <fullName evidence="3">Resolvase HTH domain-containing protein</fullName>
    </recommendedName>
</protein>
<evidence type="ECO:0000313" key="2">
    <source>
        <dbReference type="EMBL" id="KKK62408.1"/>
    </source>
</evidence>
<name>A0A0F8X0J5_9ZZZZ</name>
<dbReference type="Gene3D" id="1.10.10.60">
    <property type="entry name" value="Homeodomain-like"/>
    <property type="match status" value="1"/>
</dbReference>